<keyword evidence="2" id="KW-1185">Reference proteome</keyword>
<sequence>MSIPVVSVSNSEIVSGSLTSSDTGKALDDAIEEASELVKSAQNVAMPTLDEQIAYMRRRLFRTLDRPDRCIIAIDCGSLNIDQIHETTDLFLNDSSCREKNNLVLAVPADLSCTDASRFEWVQTLKQRAFENGLDGKVSWLLIHHPDSELAALKSLVNQQRGQWYGS</sequence>
<dbReference type="OrthoDB" id="282341at2"/>
<proteinExistence type="predicted"/>
<organism evidence="1 2">
    <name type="scientific">Allorhodopirellula solitaria</name>
    <dbReference type="NCBI Taxonomy" id="2527987"/>
    <lineage>
        <taxon>Bacteria</taxon>
        <taxon>Pseudomonadati</taxon>
        <taxon>Planctomycetota</taxon>
        <taxon>Planctomycetia</taxon>
        <taxon>Pirellulales</taxon>
        <taxon>Pirellulaceae</taxon>
        <taxon>Allorhodopirellula</taxon>
    </lineage>
</organism>
<reference evidence="1 2" key="1">
    <citation type="submission" date="2019-02" db="EMBL/GenBank/DDBJ databases">
        <title>Deep-cultivation of Planctomycetes and their phenomic and genomic characterization uncovers novel biology.</title>
        <authorList>
            <person name="Wiegand S."/>
            <person name="Jogler M."/>
            <person name="Boedeker C."/>
            <person name="Pinto D."/>
            <person name="Vollmers J."/>
            <person name="Rivas-Marin E."/>
            <person name="Kohn T."/>
            <person name="Peeters S.H."/>
            <person name="Heuer A."/>
            <person name="Rast P."/>
            <person name="Oberbeckmann S."/>
            <person name="Bunk B."/>
            <person name="Jeske O."/>
            <person name="Meyerdierks A."/>
            <person name="Storesund J.E."/>
            <person name="Kallscheuer N."/>
            <person name="Luecker S."/>
            <person name="Lage O.M."/>
            <person name="Pohl T."/>
            <person name="Merkel B.J."/>
            <person name="Hornburger P."/>
            <person name="Mueller R.-W."/>
            <person name="Bruemmer F."/>
            <person name="Labrenz M."/>
            <person name="Spormann A.M."/>
            <person name="Op Den Camp H."/>
            <person name="Overmann J."/>
            <person name="Amann R."/>
            <person name="Jetten M.S.M."/>
            <person name="Mascher T."/>
            <person name="Medema M.H."/>
            <person name="Devos D.P."/>
            <person name="Kaster A.-K."/>
            <person name="Ovreas L."/>
            <person name="Rohde M."/>
            <person name="Galperin M.Y."/>
            <person name="Jogler C."/>
        </authorList>
    </citation>
    <scope>NUCLEOTIDE SEQUENCE [LARGE SCALE GENOMIC DNA]</scope>
    <source>
        <strain evidence="1 2">CA85</strain>
    </source>
</reference>
<dbReference type="RefSeq" id="WP_146390195.1">
    <property type="nucleotide sequence ID" value="NZ_SJPK01000002.1"/>
</dbReference>
<accession>A0A5C5YGB7</accession>
<dbReference type="AlphaFoldDB" id="A0A5C5YGB7"/>
<gene>
    <name evidence="1" type="ORF">CA85_10510</name>
</gene>
<protein>
    <submittedName>
        <fullName evidence="1">Uncharacterized protein</fullName>
    </submittedName>
</protein>
<comment type="caution">
    <text evidence="1">The sequence shown here is derived from an EMBL/GenBank/DDBJ whole genome shotgun (WGS) entry which is preliminary data.</text>
</comment>
<evidence type="ECO:0000313" key="2">
    <source>
        <dbReference type="Proteomes" id="UP000318053"/>
    </source>
</evidence>
<evidence type="ECO:0000313" key="1">
    <source>
        <dbReference type="EMBL" id="TWT74164.1"/>
    </source>
</evidence>
<dbReference type="EMBL" id="SJPK01000002">
    <property type="protein sequence ID" value="TWT74164.1"/>
    <property type="molecule type" value="Genomic_DNA"/>
</dbReference>
<dbReference type="Proteomes" id="UP000318053">
    <property type="component" value="Unassembled WGS sequence"/>
</dbReference>
<name>A0A5C5YGB7_9BACT</name>